<keyword evidence="3" id="KW-0378">Hydrolase</keyword>
<dbReference type="SUPFAM" id="SSF50156">
    <property type="entry name" value="PDZ domain-like"/>
    <property type="match status" value="1"/>
</dbReference>
<evidence type="ECO:0000256" key="2">
    <source>
        <dbReference type="ARBA" id="ARBA00022670"/>
    </source>
</evidence>
<dbReference type="PANTHER" id="PTHR43343">
    <property type="entry name" value="PEPTIDASE S12"/>
    <property type="match status" value="1"/>
</dbReference>
<dbReference type="AlphaFoldDB" id="A0A2H5Y7K0"/>
<dbReference type="Gene3D" id="2.40.10.120">
    <property type="match status" value="1"/>
</dbReference>
<comment type="similarity">
    <text evidence="1">Belongs to the peptidase S1C family.</text>
</comment>
<dbReference type="Pfam" id="PF13180">
    <property type="entry name" value="PDZ_2"/>
    <property type="match status" value="1"/>
</dbReference>
<proteinExistence type="inferred from homology"/>
<dbReference type="Gene3D" id="2.30.42.10">
    <property type="match status" value="1"/>
</dbReference>
<evidence type="ECO:0000256" key="1">
    <source>
        <dbReference type="ARBA" id="ARBA00010541"/>
    </source>
</evidence>
<dbReference type="SMART" id="SM00228">
    <property type="entry name" value="PDZ"/>
    <property type="match status" value="1"/>
</dbReference>
<dbReference type="PANTHER" id="PTHR43343:SF3">
    <property type="entry name" value="PROTEASE DO-LIKE 8, CHLOROPLASTIC"/>
    <property type="match status" value="1"/>
</dbReference>
<dbReference type="InterPro" id="IPR009003">
    <property type="entry name" value="Peptidase_S1_PA"/>
</dbReference>
<evidence type="ECO:0000256" key="4">
    <source>
        <dbReference type="ARBA" id="ARBA00022825"/>
    </source>
</evidence>
<dbReference type="GO" id="GO:0004252">
    <property type="term" value="F:serine-type endopeptidase activity"/>
    <property type="evidence" value="ECO:0007669"/>
    <property type="project" value="InterPro"/>
</dbReference>
<dbReference type="InterPro" id="IPR001940">
    <property type="entry name" value="Peptidase_S1C"/>
</dbReference>
<keyword evidence="4" id="KW-0720">Serine protease</keyword>
<evidence type="ECO:0000256" key="5">
    <source>
        <dbReference type="SAM" id="MobiDB-lite"/>
    </source>
</evidence>
<dbReference type="CDD" id="cd06779">
    <property type="entry name" value="cpPDZ_Deg_HtrA-like"/>
    <property type="match status" value="1"/>
</dbReference>
<sequence length="397" mass="42000">MRRAIWLILAGILLVVGGCAVTTAGALLWARSALIHPPGERASPPPGSSPTLSSTPTPIPPGVLSEARALEAAFISVYQRVSPSVVHITTRATAFDLFRGPVYQEGTGSGFVWDTEGHIVTNNHVVEGADQIEVILADGTTASAALVGADAYNDLAVLRIRVPREKLIPVALGDSSQLQVGQWVIAIGNPFGLDRTMTVGVISALGRTLELSDRPLGEVIQTDAAINPGNSGGPLLDLDGRVIGINTAIRSPSGGSIGIGFAIPVNTIKRVVPELIARGRYPHPWLGASFFEITPAFAQAFHLPVDHGLLTVQVVPGSPADQAGLRGASQRVRTRFGDVFLGGDILTAIDDRPVRRVDELVIYLENYKRVGETVTLSILRDGRPMTLRVTLGERPSG</sequence>
<dbReference type="Pfam" id="PF13365">
    <property type="entry name" value="Trypsin_2"/>
    <property type="match status" value="1"/>
</dbReference>
<organism evidence="7 8">
    <name type="scientific">Candidatus Thermoflexus japonica</name>
    <dbReference type="NCBI Taxonomy" id="2035417"/>
    <lineage>
        <taxon>Bacteria</taxon>
        <taxon>Bacillati</taxon>
        <taxon>Chloroflexota</taxon>
        <taxon>Thermoflexia</taxon>
        <taxon>Thermoflexales</taxon>
        <taxon>Thermoflexaceae</taxon>
        <taxon>Thermoflexus</taxon>
    </lineage>
</organism>
<dbReference type="PROSITE" id="PS51257">
    <property type="entry name" value="PROKAR_LIPOPROTEIN"/>
    <property type="match status" value="1"/>
</dbReference>
<dbReference type="PRINTS" id="PR00834">
    <property type="entry name" value="PROTEASES2C"/>
</dbReference>
<dbReference type="Proteomes" id="UP000236642">
    <property type="component" value="Unassembled WGS sequence"/>
</dbReference>
<gene>
    <name evidence="7" type="primary">htrA_3</name>
    <name evidence="7" type="ORF">HRbin22_01668</name>
</gene>
<evidence type="ECO:0000259" key="6">
    <source>
        <dbReference type="SMART" id="SM00228"/>
    </source>
</evidence>
<feature type="domain" description="PDZ" evidence="6">
    <location>
        <begin position="284"/>
        <end position="382"/>
    </location>
</feature>
<dbReference type="GO" id="GO:0006508">
    <property type="term" value="P:proteolysis"/>
    <property type="evidence" value="ECO:0007669"/>
    <property type="project" value="UniProtKB-KW"/>
</dbReference>
<evidence type="ECO:0000313" key="8">
    <source>
        <dbReference type="Proteomes" id="UP000236642"/>
    </source>
</evidence>
<name>A0A2H5Y7K0_9CHLR</name>
<dbReference type="InterPro" id="IPR001478">
    <property type="entry name" value="PDZ"/>
</dbReference>
<dbReference type="EMBL" id="BEHY01000040">
    <property type="protein sequence ID" value="GBD09414.1"/>
    <property type="molecule type" value="Genomic_DNA"/>
</dbReference>
<dbReference type="InterPro" id="IPR051201">
    <property type="entry name" value="Chloro_Bact_Ser_Proteases"/>
</dbReference>
<keyword evidence="2 7" id="KW-0645">Protease</keyword>
<dbReference type="InterPro" id="IPR036034">
    <property type="entry name" value="PDZ_sf"/>
</dbReference>
<evidence type="ECO:0000313" key="7">
    <source>
        <dbReference type="EMBL" id="GBD09414.1"/>
    </source>
</evidence>
<feature type="region of interest" description="Disordered" evidence="5">
    <location>
        <begin position="39"/>
        <end position="58"/>
    </location>
</feature>
<evidence type="ECO:0000256" key="3">
    <source>
        <dbReference type="ARBA" id="ARBA00022801"/>
    </source>
</evidence>
<protein>
    <submittedName>
        <fullName evidence="7">Serine protease HtrA</fullName>
    </submittedName>
</protein>
<reference evidence="8" key="1">
    <citation type="submission" date="2017-09" db="EMBL/GenBank/DDBJ databases">
        <title>Metaegenomics of thermophilic ammonia-oxidizing enrichment culture.</title>
        <authorList>
            <person name="Kato S."/>
            <person name="Suzuki K."/>
        </authorList>
    </citation>
    <scope>NUCLEOTIDE SEQUENCE [LARGE SCALE GENOMIC DNA]</scope>
</reference>
<accession>A0A2H5Y7K0</accession>
<dbReference type="FunFam" id="2.40.10.10:FF:000001">
    <property type="entry name" value="Periplasmic serine protease DegS"/>
    <property type="match status" value="1"/>
</dbReference>
<dbReference type="SUPFAM" id="SSF50494">
    <property type="entry name" value="Trypsin-like serine proteases"/>
    <property type="match status" value="1"/>
</dbReference>
<comment type="caution">
    <text evidence="7">The sequence shown here is derived from an EMBL/GenBank/DDBJ whole genome shotgun (WGS) entry which is preliminary data.</text>
</comment>